<keyword evidence="10" id="KW-0057">Aromatic amino acid biosynthesis</keyword>
<comment type="similarity">
    <text evidence="4">Belongs to the multi antimicrobial extrusion (MATE) (TC 2.A.66.1) family.</text>
</comment>
<evidence type="ECO:0000256" key="10">
    <source>
        <dbReference type="ARBA" id="ARBA00023141"/>
    </source>
</evidence>
<evidence type="ECO:0000259" key="12">
    <source>
        <dbReference type="PROSITE" id="PS51437"/>
    </source>
</evidence>
<gene>
    <name evidence="13" type="primary">CS2</name>
    <name evidence="13" type="ORF">CFP56_015756</name>
</gene>
<comment type="caution">
    <text evidence="13">The sequence shown here is derived from an EMBL/GenBank/DDBJ whole genome shotgun (WGS) entry which is preliminary data.</text>
</comment>
<keyword evidence="9" id="KW-0472">Membrane</keyword>
<reference evidence="13 14" key="1">
    <citation type="journal article" date="2018" name="Sci. Data">
        <title>The draft genome sequence of cork oak.</title>
        <authorList>
            <person name="Ramos A.M."/>
            <person name="Usie A."/>
            <person name="Barbosa P."/>
            <person name="Barros P.M."/>
            <person name="Capote T."/>
            <person name="Chaves I."/>
            <person name="Simoes F."/>
            <person name="Abreu I."/>
            <person name="Carrasquinho I."/>
            <person name="Faro C."/>
            <person name="Guimaraes J.B."/>
            <person name="Mendonca D."/>
            <person name="Nobrega F."/>
            <person name="Rodrigues L."/>
            <person name="Saibo N.J.M."/>
            <person name="Varela M.C."/>
            <person name="Egas C."/>
            <person name="Matos J."/>
            <person name="Miguel C.M."/>
            <person name="Oliveira M.M."/>
            <person name="Ricardo C.P."/>
            <person name="Goncalves S."/>
        </authorList>
    </citation>
    <scope>NUCLEOTIDE SEQUENCE [LARGE SCALE GENOMIC DNA]</scope>
    <source>
        <strain evidence="14">cv. HL8</strain>
        <tissue evidence="13">Leaves</tissue>
    </source>
</reference>
<dbReference type="Pfam" id="PF03859">
    <property type="entry name" value="CG-1"/>
    <property type="match status" value="1"/>
</dbReference>
<evidence type="ECO:0000256" key="1">
    <source>
        <dbReference type="ARBA" id="ARBA00004141"/>
    </source>
</evidence>
<dbReference type="PANTHER" id="PTHR42893">
    <property type="entry name" value="PROTEIN DETOXIFICATION 44, CHLOROPLASTIC-RELATED"/>
    <property type="match status" value="1"/>
</dbReference>
<feature type="domain" description="CG-1" evidence="12">
    <location>
        <begin position="120"/>
        <end position="163"/>
    </location>
</feature>
<dbReference type="Proteomes" id="UP000237347">
    <property type="component" value="Unassembled WGS sequence"/>
</dbReference>
<dbReference type="InterPro" id="IPR000453">
    <property type="entry name" value="Chorismate_synth"/>
</dbReference>
<sequence>MLAFEIEAAGRTYGNDFRVTTYGEPHGGGVGCIIDGCPPRLPLAKVEMQVEFHRRLRAFQIQSQAILASAFAKKDYKKAEAAASRFVAATQPINALAFVFDGINFGASDFAYSAYSMPNIKHILTEAQNRWLRPAEICEILRNYQKFQIASQPPNRPIKFRVS</sequence>
<evidence type="ECO:0000313" key="14">
    <source>
        <dbReference type="Proteomes" id="UP000237347"/>
    </source>
</evidence>
<evidence type="ECO:0000256" key="7">
    <source>
        <dbReference type="ARBA" id="ARBA00022692"/>
    </source>
</evidence>
<comment type="similarity">
    <text evidence="3">Belongs to the chorismate synthase family.</text>
</comment>
<dbReference type="InterPro" id="IPR044644">
    <property type="entry name" value="DinF-like"/>
</dbReference>
<dbReference type="PANTHER" id="PTHR42893:SF4">
    <property type="entry name" value="PROTEIN DETOXIFICATION 42"/>
    <property type="match status" value="1"/>
</dbReference>
<keyword evidence="6" id="KW-0028">Amino-acid biosynthesis</keyword>
<keyword evidence="11" id="KW-0456">Lyase</keyword>
<evidence type="ECO:0000256" key="9">
    <source>
        <dbReference type="ARBA" id="ARBA00023136"/>
    </source>
</evidence>
<name>A0AAW0KQJ3_QUESU</name>
<dbReference type="EC" id="4.2.3.5" evidence="5"/>
<keyword evidence="14" id="KW-1185">Reference proteome</keyword>
<evidence type="ECO:0000256" key="6">
    <source>
        <dbReference type="ARBA" id="ARBA00022605"/>
    </source>
</evidence>
<evidence type="ECO:0000256" key="3">
    <source>
        <dbReference type="ARBA" id="ARBA00008014"/>
    </source>
</evidence>
<dbReference type="AlphaFoldDB" id="A0AAW0KQJ3"/>
<dbReference type="GO" id="GO:0009073">
    <property type="term" value="P:aromatic amino acid family biosynthetic process"/>
    <property type="evidence" value="ECO:0007669"/>
    <property type="project" value="UniProtKB-KW"/>
</dbReference>
<evidence type="ECO:0000256" key="8">
    <source>
        <dbReference type="ARBA" id="ARBA00022989"/>
    </source>
</evidence>
<evidence type="ECO:0000256" key="2">
    <source>
        <dbReference type="ARBA" id="ARBA00005044"/>
    </source>
</evidence>
<organism evidence="13 14">
    <name type="scientific">Quercus suber</name>
    <name type="common">Cork oak</name>
    <dbReference type="NCBI Taxonomy" id="58331"/>
    <lineage>
        <taxon>Eukaryota</taxon>
        <taxon>Viridiplantae</taxon>
        <taxon>Streptophyta</taxon>
        <taxon>Embryophyta</taxon>
        <taxon>Tracheophyta</taxon>
        <taxon>Spermatophyta</taxon>
        <taxon>Magnoliopsida</taxon>
        <taxon>eudicotyledons</taxon>
        <taxon>Gunneridae</taxon>
        <taxon>Pentapetalae</taxon>
        <taxon>rosids</taxon>
        <taxon>fabids</taxon>
        <taxon>Fagales</taxon>
        <taxon>Fagaceae</taxon>
        <taxon>Quercus</taxon>
    </lineage>
</organism>
<dbReference type="PROSITE" id="PS51437">
    <property type="entry name" value="CG_1"/>
    <property type="match status" value="1"/>
</dbReference>
<dbReference type="GO" id="GO:0016020">
    <property type="term" value="C:membrane"/>
    <property type="evidence" value="ECO:0007669"/>
    <property type="project" value="UniProtKB-SubCell"/>
</dbReference>
<dbReference type="GO" id="GO:0008652">
    <property type="term" value="P:amino acid biosynthetic process"/>
    <property type="evidence" value="ECO:0007669"/>
    <property type="project" value="UniProtKB-KW"/>
</dbReference>
<evidence type="ECO:0000256" key="11">
    <source>
        <dbReference type="ARBA" id="ARBA00023239"/>
    </source>
</evidence>
<dbReference type="InterPro" id="IPR005559">
    <property type="entry name" value="CG-1_dom"/>
</dbReference>
<comment type="subcellular location">
    <subcellularLocation>
        <location evidence="1">Membrane</location>
        <topology evidence="1">Multi-pass membrane protein</topology>
    </subcellularLocation>
</comment>
<evidence type="ECO:0000256" key="4">
    <source>
        <dbReference type="ARBA" id="ARBA00010199"/>
    </source>
</evidence>
<dbReference type="GO" id="GO:0003677">
    <property type="term" value="F:DNA binding"/>
    <property type="evidence" value="ECO:0007669"/>
    <property type="project" value="InterPro"/>
</dbReference>
<dbReference type="Pfam" id="PF01264">
    <property type="entry name" value="Chorismate_synt"/>
    <property type="match status" value="1"/>
</dbReference>
<accession>A0AAW0KQJ3</accession>
<keyword evidence="7" id="KW-0812">Transmembrane</keyword>
<dbReference type="GO" id="GO:0004107">
    <property type="term" value="F:chorismate synthase activity"/>
    <property type="evidence" value="ECO:0007669"/>
    <property type="project" value="UniProtKB-EC"/>
</dbReference>
<evidence type="ECO:0000256" key="5">
    <source>
        <dbReference type="ARBA" id="ARBA00013036"/>
    </source>
</evidence>
<protein>
    <recommendedName>
        <fullName evidence="5">chorismate synthase</fullName>
        <ecNumber evidence="5">4.2.3.5</ecNumber>
    </recommendedName>
</protein>
<evidence type="ECO:0000313" key="13">
    <source>
        <dbReference type="EMBL" id="KAK7841122.1"/>
    </source>
</evidence>
<keyword evidence="8" id="KW-1133">Transmembrane helix</keyword>
<proteinExistence type="inferred from homology"/>
<dbReference type="InterPro" id="IPR035904">
    <property type="entry name" value="Chorismate_synth_AroC_sf"/>
</dbReference>
<dbReference type="SUPFAM" id="SSF103263">
    <property type="entry name" value="Chorismate synthase, AroC"/>
    <property type="match status" value="1"/>
</dbReference>
<dbReference type="EMBL" id="PKMF04000247">
    <property type="protein sequence ID" value="KAK7841122.1"/>
    <property type="molecule type" value="Genomic_DNA"/>
</dbReference>
<comment type="pathway">
    <text evidence="2">Metabolic intermediate biosynthesis; chorismate biosynthesis; chorismate from D-erythrose 4-phosphate and phosphoenolpyruvate: step 7/7.</text>
</comment>
<dbReference type="Gene3D" id="3.60.150.10">
    <property type="entry name" value="Chorismate synthase AroC"/>
    <property type="match status" value="1"/>
</dbReference>